<reference evidence="1" key="1">
    <citation type="submission" date="2020-05" db="EMBL/GenBank/DDBJ databases">
        <authorList>
            <person name="Chiriac C."/>
            <person name="Salcher M."/>
            <person name="Ghai R."/>
            <person name="Kavagutti S V."/>
        </authorList>
    </citation>
    <scope>NUCLEOTIDE SEQUENCE</scope>
</reference>
<dbReference type="Gene3D" id="2.60.40.230">
    <property type="entry name" value="Neocarzinostatin-like"/>
    <property type="match status" value="1"/>
</dbReference>
<dbReference type="AlphaFoldDB" id="A0A6J7Y021"/>
<accession>A0A6J7Y021</accession>
<organism evidence="1">
    <name type="scientific">freshwater metagenome</name>
    <dbReference type="NCBI Taxonomy" id="449393"/>
    <lineage>
        <taxon>unclassified sequences</taxon>
        <taxon>metagenomes</taxon>
        <taxon>ecological metagenomes</taxon>
    </lineage>
</organism>
<dbReference type="SUPFAM" id="SSF49319">
    <property type="entry name" value="Actinoxanthin-like"/>
    <property type="match status" value="1"/>
</dbReference>
<protein>
    <submittedName>
        <fullName evidence="1">Unannotated protein</fullName>
    </submittedName>
</protein>
<dbReference type="InterPro" id="IPR027273">
    <property type="entry name" value="Neocarzinostatin-like"/>
</dbReference>
<name>A0A6J7Y021_9ZZZZ</name>
<evidence type="ECO:0000313" key="1">
    <source>
        <dbReference type="EMBL" id="CAB5240186.1"/>
    </source>
</evidence>
<dbReference type="EMBL" id="CAFBSG010000008">
    <property type="protein sequence ID" value="CAB5240186.1"/>
    <property type="molecule type" value="Genomic_DNA"/>
</dbReference>
<proteinExistence type="predicted"/>
<sequence length="162" mass="17060">MAVVICVFLLFSCAEAHASSRKSISGPAGQVLAASKTLVTNGARVKVTGENFDETVGIYLGFCVVPKKGSAPTPCGGGINKSGIANASYWISSNPPPYGVGLALPFIAGGRFQATLTILRKIGKFDCAKVKCAITVRADHTRSDDRSFDLFIPMNFSKTPTK</sequence>
<gene>
    <name evidence="1" type="ORF">UFOPK3554_00704</name>
</gene>